<dbReference type="EMBL" id="JAJFZT010000001">
    <property type="protein sequence ID" value="MCC3271426.1"/>
    <property type="molecule type" value="Genomic_DNA"/>
</dbReference>
<dbReference type="Proteomes" id="UP000829758">
    <property type="component" value="Chromosome"/>
</dbReference>
<dbReference type="Proteomes" id="UP001155145">
    <property type="component" value="Unassembled WGS sequence"/>
</dbReference>
<reference evidence="2" key="1">
    <citation type="submission" date="2021-10" db="EMBL/GenBank/DDBJ databases">
        <title>Novel species in genus Arthrobacter.</title>
        <authorList>
            <person name="Liu Y."/>
        </authorList>
    </citation>
    <scope>NUCLEOTIDE SEQUENCE</scope>
    <source>
        <strain evidence="4">zg-Y462</strain>
        <strain evidence="2">Zg-Y462</strain>
    </source>
</reference>
<dbReference type="Gene3D" id="3.40.50.1820">
    <property type="entry name" value="alpha/beta hydrolase"/>
    <property type="match status" value="1"/>
</dbReference>
<accession>A0A9X1M5I8</accession>
<evidence type="ECO:0000259" key="1">
    <source>
        <dbReference type="Pfam" id="PF12146"/>
    </source>
</evidence>
<evidence type="ECO:0000313" key="3">
    <source>
        <dbReference type="EMBL" id="UON90797.1"/>
    </source>
</evidence>
<keyword evidence="4" id="KW-1185">Reference proteome</keyword>
<dbReference type="Pfam" id="PF12146">
    <property type="entry name" value="Hydrolase_4"/>
    <property type="match status" value="1"/>
</dbReference>
<protein>
    <submittedName>
        <fullName evidence="2">Alpha/beta hydrolase</fullName>
    </submittedName>
</protein>
<evidence type="ECO:0000313" key="2">
    <source>
        <dbReference type="EMBL" id="MCC3271426.1"/>
    </source>
</evidence>
<dbReference type="SUPFAM" id="SSF53474">
    <property type="entry name" value="alpha/beta-Hydrolases"/>
    <property type="match status" value="1"/>
</dbReference>
<feature type="domain" description="Serine aminopeptidase S33" evidence="1">
    <location>
        <begin position="59"/>
        <end position="270"/>
    </location>
</feature>
<dbReference type="GO" id="GO:0016787">
    <property type="term" value="F:hydrolase activity"/>
    <property type="evidence" value="ECO:0007669"/>
    <property type="project" value="UniProtKB-KW"/>
</dbReference>
<proteinExistence type="predicted"/>
<dbReference type="PANTHER" id="PTHR11614">
    <property type="entry name" value="PHOSPHOLIPASE-RELATED"/>
    <property type="match status" value="1"/>
</dbReference>
<dbReference type="EMBL" id="CP094984">
    <property type="protein sequence ID" value="UON90797.1"/>
    <property type="molecule type" value="Genomic_DNA"/>
</dbReference>
<dbReference type="RefSeq" id="WP_227927776.1">
    <property type="nucleotide sequence ID" value="NZ_CP094984.1"/>
</dbReference>
<dbReference type="InterPro" id="IPR051044">
    <property type="entry name" value="MAG_DAG_Lipase"/>
</dbReference>
<sequence length="339" mass="37032">MGETQADWIPDILGDGFRSLTLDLGEDAEGPVAATLVSYVPPADLAAVLPVRTVGGVDAVLYIHGWSDYFFQTELARFWAAQGVAFYAVDLRKYGRSLRPGQSEGYVADLQEYDADIEAALAAMDTDLRNRFGSDTAVRTTLMAHSTGGLVASLWAHRNPGRIRALILNSPWLEFSGSAMLRFATNGLLEPVARRRPLARLKIPEFGFYYRSISAQMEGEWNVDPAWRPPFSFPVRAGWIKAVLAGHAQVARGLDIRVPVLLVASAASTIAPTWNPLMLSTDSVLDVGLMVQRGLLLGPEVTVFRYDGALHDTLLSALPVRTRVYAGLARWAGAFMLGR</sequence>
<evidence type="ECO:0000313" key="5">
    <source>
        <dbReference type="Proteomes" id="UP001155145"/>
    </source>
</evidence>
<gene>
    <name evidence="2" type="ORF">LJ755_01605</name>
    <name evidence="3" type="ORF">MUK71_09075</name>
</gene>
<organism evidence="2 5">
    <name type="scientific">Arthrobacter zhangbolii</name>
    <dbReference type="NCBI Taxonomy" id="2886936"/>
    <lineage>
        <taxon>Bacteria</taxon>
        <taxon>Bacillati</taxon>
        <taxon>Actinomycetota</taxon>
        <taxon>Actinomycetes</taxon>
        <taxon>Micrococcales</taxon>
        <taxon>Micrococcaceae</taxon>
        <taxon>Arthrobacter</taxon>
    </lineage>
</organism>
<name>A0A9X1M5I8_9MICC</name>
<dbReference type="AlphaFoldDB" id="A0A9X1M5I8"/>
<dbReference type="InterPro" id="IPR022742">
    <property type="entry name" value="Hydrolase_4"/>
</dbReference>
<keyword evidence="2" id="KW-0378">Hydrolase</keyword>
<dbReference type="InterPro" id="IPR029058">
    <property type="entry name" value="AB_hydrolase_fold"/>
</dbReference>
<evidence type="ECO:0000313" key="4">
    <source>
        <dbReference type="Proteomes" id="UP000829758"/>
    </source>
</evidence>